<reference evidence="9" key="1">
    <citation type="journal article" date="2014" name="Front. Microbiol.">
        <title>High frequency of phylogenetically diverse reductive dehalogenase-homologous genes in deep subseafloor sedimentary metagenomes.</title>
        <authorList>
            <person name="Kawai M."/>
            <person name="Futagami T."/>
            <person name="Toyoda A."/>
            <person name="Takaki Y."/>
            <person name="Nishi S."/>
            <person name="Hori S."/>
            <person name="Arai W."/>
            <person name="Tsubouchi T."/>
            <person name="Morono Y."/>
            <person name="Uchiyama I."/>
            <person name="Ito T."/>
            <person name="Fujiyama A."/>
            <person name="Inagaki F."/>
            <person name="Takami H."/>
        </authorList>
    </citation>
    <scope>NUCLEOTIDE SEQUENCE</scope>
    <source>
        <strain evidence="9">Expedition CK06-06</strain>
    </source>
</reference>
<feature type="transmembrane region" description="Helical" evidence="7">
    <location>
        <begin position="125"/>
        <end position="144"/>
    </location>
</feature>
<dbReference type="InterPro" id="IPR045621">
    <property type="entry name" value="BPD_transp_1_N"/>
</dbReference>
<evidence type="ECO:0000256" key="6">
    <source>
        <dbReference type="ARBA" id="ARBA00023136"/>
    </source>
</evidence>
<dbReference type="InterPro" id="IPR000515">
    <property type="entry name" value="MetI-like"/>
</dbReference>
<keyword evidence="4 7" id="KW-0812">Transmembrane</keyword>
<comment type="subcellular location">
    <subcellularLocation>
        <location evidence="1">Cell membrane</location>
        <topology evidence="1">Multi-pass membrane protein</topology>
    </subcellularLocation>
</comment>
<evidence type="ECO:0000256" key="2">
    <source>
        <dbReference type="ARBA" id="ARBA00022448"/>
    </source>
</evidence>
<dbReference type="PANTHER" id="PTHR43163">
    <property type="entry name" value="DIPEPTIDE TRANSPORT SYSTEM PERMEASE PROTEIN DPPB-RELATED"/>
    <property type="match status" value="1"/>
</dbReference>
<dbReference type="EMBL" id="BARV01038148">
    <property type="protein sequence ID" value="GAI57515.1"/>
    <property type="molecule type" value="Genomic_DNA"/>
</dbReference>
<dbReference type="GO" id="GO:0005886">
    <property type="term" value="C:plasma membrane"/>
    <property type="evidence" value="ECO:0007669"/>
    <property type="project" value="UniProtKB-SubCell"/>
</dbReference>
<protein>
    <recommendedName>
        <fullName evidence="8">ABC transmembrane type-1 domain-containing protein</fullName>
    </recommendedName>
</protein>
<evidence type="ECO:0000259" key="8">
    <source>
        <dbReference type="PROSITE" id="PS50928"/>
    </source>
</evidence>
<name>X1R329_9ZZZZ</name>
<feature type="domain" description="ABC transmembrane type-1" evidence="8">
    <location>
        <begin position="90"/>
        <end position="146"/>
    </location>
</feature>
<evidence type="ECO:0000256" key="7">
    <source>
        <dbReference type="SAM" id="Phobius"/>
    </source>
</evidence>
<organism evidence="9">
    <name type="scientific">marine sediment metagenome</name>
    <dbReference type="NCBI Taxonomy" id="412755"/>
    <lineage>
        <taxon>unclassified sequences</taxon>
        <taxon>metagenomes</taxon>
        <taxon>ecological metagenomes</taxon>
    </lineage>
</organism>
<dbReference type="AlphaFoldDB" id="X1R329"/>
<dbReference type="GO" id="GO:0055085">
    <property type="term" value="P:transmembrane transport"/>
    <property type="evidence" value="ECO:0007669"/>
    <property type="project" value="InterPro"/>
</dbReference>
<proteinExistence type="predicted"/>
<dbReference type="InterPro" id="IPR035906">
    <property type="entry name" value="MetI-like_sf"/>
</dbReference>
<sequence>MRLIIAFGILTITFVLVRVGPSSPADKYLANVAARGQDVSQVVAAIEARYGLDKPIYEQYINYMGNLARGDWGWSFSTSMPVTELIKTHWIYSFQLIVLSSVFAALLGILVGIYSAVRQYSKTDYIATFLSFIGVSIPNFWLGVML</sequence>
<dbReference type="Pfam" id="PF19300">
    <property type="entry name" value="BPD_transp_1_N"/>
    <property type="match status" value="1"/>
</dbReference>
<feature type="non-terminal residue" evidence="9">
    <location>
        <position position="146"/>
    </location>
</feature>
<evidence type="ECO:0000256" key="3">
    <source>
        <dbReference type="ARBA" id="ARBA00022475"/>
    </source>
</evidence>
<keyword evidence="3" id="KW-1003">Cell membrane</keyword>
<gene>
    <name evidence="9" type="ORF">S06H3_58852</name>
</gene>
<dbReference type="PANTHER" id="PTHR43163:SF6">
    <property type="entry name" value="DIPEPTIDE TRANSPORT SYSTEM PERMEASE PROTEIN DPPB-RELATED"/>
    <property type="match status" value="1"/>
</dbReference>
<feature type="transmembrane region" description="Helical" evidence="7">
    <location>
        <begin position="90"/>
        <end position="113"/>
    </location>
</feature>
<comment type="caution">
    <text evidence="9">The sequence shown here is derived from an EMBL/GenBank/DDBJ whole genome shotgun (WGS) entry which is preliminary data.</text>
</comment>
<dbReference type="PROSITE" id="PS50928">
    <property type="entry name" value="ABC_TM1"/>
    <property type="match status" value="1"/>
</dbReference>
<evidence type="ECO:0000256" key="4">
    <source>
        <dbReference type="ARBA" id="ARBA00022692"/>
    </source>
</evidence>
<evidence type="ECO:0000313" key="9">
    <source>
        <dbReference type="EMBL" id="GAI57515.1"/>
    </source>
</evidence>
<dbReference type="SUPFAM" id="SSF161098">
    <property type="entry name" value="MetI-like"/>
    <property type="match status" value="1"/>
</dbReference>
<keyword evidence="6 7" id="KW-0472">Membrane</keyword>
<evidence type="ECO:0000256" key="1">
    <source>
        <dbReference type="ARBA" id="ARBA00004651"/>
    </source>
</evidence>
<evidence type="ECO:0000256" key="5">
    <source>
        <dbReference type="ARBA" id="ARBA00022989"/>
    </source>
</evidence>
<keyword evidence="5 7" id="KW-1133">Transmembrane helix</keyword>
<accession>X1R329</accession>
<keyword evidence="2" id="KW-0813">Transport</keyword>